<keyword evidence="5" id="KW-0472">Membrane</keyword>
<name>A0AAN9P2C0_CROPI</name>
<feature type="compositionally biased region" description="Basic and acidic residues" evidence="4">
    <location>
        <begin position="173"/>
        <end position="188"/>
    </location>
</feature>
<feature type="compositionally biased region" description="Basic and acidic residues" evidence="4">
    <location>
        <begin position="314"/>
        <end position="325"/>
    </location>
</feature>
<feature type="compositionally biased region" description="Basic and acidic residues" evidence="4">
    <location>
        <begin position="200"/>
        <end position="212"/>
    </location>
</feature>
<dbReference type="EMBL" id="JAYWIO010000002">
    <property type="protein sequence ID" value="KAK7283953.1"/>
    <property type="molecule type" value="Genomic_DNA"/>
</dbReference>
<organism evidence="7 8">
    <name type="scientific">Crotalaria pallida</name>
    <name type="common">Smooth rattlebox</name>
    <name type="synonym">Crotalaria striata</name>
    <dbReference type="NCBI Taxonomy" id="3830"/>
    <lineage>
        <taxon>Eukaryota</taxon>
        <taxon>Viridiplantae</taxon>
        <taxon>Streptophyta</taxon>
        <taxon>Embryophyta</taxon>
        <taxon>Tracheophyta</taxon>
        <taxon>Spermatophyta</taxon>
        <taxon>Magnoliopsida</taxon>
        <taxon>eudicotyledons</taxon>
        <taxon>Gunneridae</taxon>
        <taxon>Pentapetalae</taxon>
        <taxon>rosids</taxon>
        <taxon>fabids</taxon>
        <taxon>Fabales</taxon>
        <taxon>Fabaceae</taxon>
        <taxon>Papilionoideae</taxon>
        <taxon>50 kb inversion clade</taxon>
        <taxon>genistoids sensu lato</taxon>
        <taxon>core genistoids</taxon>
        <taxon>Crotalarieae</taxon>
        <taxon>Crotalaria</taxon>
    </lineage>
</organism>
<gene>
    <name evidence="7" type="ORF">RIF29_13703</name>
</gene>
<dbReference type="AlphaFoldDB" id="A0AAN9P2C0"/>
<feature type="region of interest" description="Disordered" evidence="4">
    <location>
        <begin position="339"/>
        <end position="400"/>
    </location>
</feature>
<feature type="region of interest" description="Disordered" evidence="4">
    <location>
        <begin position="114"/>
        <end position="325"/>
    </location>
</feature>
<evidence type="ECO:0000256" key="2">
    <source>
        <dbReference type="PROSITE-ProRule" id="PRU00285"/>
    </source>
</evidence>
<feature type="compositionally biased region" description="Basic and acidic residues" evidence="4">
    <location>
        <begin position="219"/>
        <end position="243"/>
    </location>
</feature>
<sequence>MAMRPRTPTFRAQPSVRRVYETLQPKSEMKQSPEAYLLHVYLPGYTKERIKIYVSSSSGKGSVRISGERPVQGNRWSKFDQTYPLPENCEAEKLVGKFEFGTLILTVPKKKNNTISQASPKQEVKTTQEKDQPGSSNKPVPEKAQETVPPQYTTTPKVEEPLGDKINASLPRPSEKLEAEAKPEEAKENIPFPPQYTAPRKVEESLGDKKNDSLPSHVKGSDDLKQKAQKGTREDTSPKRSIEKGLGGLIAQKGQQEETVRSPIVTGKPEKGEEGFEPKPRVTVATKTLTDEKPKKGSQEEVDPKPTLTTVTRDPAEEKGQEEIRLKTELATIKKHLEEKTLAEDAEKERVSKKEAKEDGKPYNMEKAETTIKGKDTRTSEVSPKELAEPSGTKVPEKSKEDMINSVGSNGITELVATASQVVARIAEGKLNEEEKHLAVNMGAAVLVIAALGAYVSYRFASSG</sequence>
<comment type="caution">
    <text evidence="7">The sequence shown here is derived from an EMBL/GenBank/DDBJ whole genome shotgun (WGS) entry which is preliminary data.</text>
</comment>
<evidence type="ECO:0000256" key="3">
    <source>
        <dbReference type="RuleBase" id="RU003616"/>
    </source>
</evidence>
<dbReference type="Gene3D" id="2.60.40.790">
    <property type="match status" value="1"/>
</dbReference>
<feature type="compositionally biased region" description="Basic and acidic residues" evidence="4">
    <location>
        <begin position="122"/>
        <end position="132"/>
    </location>
</feature>
<feature type="compositionally biased region" description="Basic and acidic residues" evidence="4">
    <location>
        <begin position="289"/>
        <end position="304"/>
    </location>
</feature>
<dbReference type="InterPro" id="IPR031107">
    <property type="entry name" value="Small_HSP"/>
</dbReference>
<feature type="domain" description="SHSP" evidence="6">
    <location>
        <begin position="18"/>
        <end position="127"/>
    </location>
</feature>
<keyword evidence="1" id="KW-0346">Stress response</keyword>
<feature type="transmembrane region" description="Helical" evidence="5">
    <location>
        <begin position="438"/>
        <end position="458"/>
    </location>
</feature>
<accession>A0AAN9P2C0</accession>
<evidence type="ECO:0000256" key="5">
    <source>
        <dbReference type="SAM" id="Phobius"/>
    </source>
</evidence>
<dbReference type="PROSITE" id="PS01031">
    <property type="entry name" value="SHSP"/>
    <property type="match status" value="1"/>
</dbReference>
<feature type="compositionally biased region" description="Basic and acidic residues" evidence="4">
    <location>
        <begin position="339"/>
        <end position="388"/>
    </location>
</feature>
<dbReference type="PANTHER" id="PTHR11527">
    <property type="entry name" value="HEAT-SHOCK PROTEIN 20 FAMILY MEMBER"/>
    <property type="match status" value="1"/>
</dbReference>
<dbReference type="InterPro" id="IPR008978">
    <property type="entry name" value="HSP20-like_chaperone"/>
</dbReference>
<feature type="compositionally biased region" description="Basic and acidic residues" evidence="4">
    <location>
        <begin position="268"/>
        <end position="280"/>
    </location>
</feature>
<keyword evidence="8" id="KW-1185">Reference proteome</keyword>
<protein>
    <recommendedName>
        <fullName evidence="6">SHSP domain-containing protein</fullName>
    </recommendedName>
</protein>
<reference evidence="7 8" key="1">
    <citation type="submission" date="2024-01" db="EMBL/GenBank/DDBJ databases">
        <title>The genomes of 5 underutilized Papilionoideae crops provide insights into root nodulation and disease resistanc.</title>
        <authorList>
            <person name="Yuan L."/>
        </authorList>
    </citation>
    <scope>NUCLEOTIDE SEQUENCE [LARGE SCALE GENOMIC DNA]</scope>
    <source>
        <strain evidence="7">ZHUSHIDOU_FW_LH</strain>
        <tissue evidence="7">Leaf</tissue>
    </source>
</reference>
<evidence type="ECO:0000313" key="7">
    <source>
        <dbReference type="EMBL" id="KAK7283953.1"/>
    </source>
</evidence>
<evidence type="ECO:0000313" key="8">
    <source>
        <dbReference type="Proteomes" id="UP001372338"/>
    </source>
</evidence>
<evidence type="ECO:0000256" key="4">
    <source>
        <dbReference type="SAM" id="MobiDB-lite"/>
    </source>
</evidence>
<proteinExistence type="inferred from homology"/>
<dbReference type="InterPro" id="IPR002068">
    <property type="entry name" value="A-crystallin/Hsp20_dom"/>
</dbReference>
<evidence type="ECO:0000259" key="6">
    <source>
        <dbReference type="PROSITE" id="PS01031"/>
    </source>
</evidence>
<comment type="similarity">
    <text evidence="2 3">Belongs to the small heat shock protein (HSP20) family.</text>
</comment>
<evidence type="ECO:0000256" key="1">
    <source>
        <dbReference type="ARBA" id="ARBA00023016"/>
    </source>
</evidence>
<keyword evidence="5" id="KW-0812">Transmembrane</keyword>
<dbReference type="SUPFAM" id="SSF49764">
    <property type="entry name" value="HSP20-like chaperones"/>
    <property type="match status" value="1"/>
</dbReference>
<dbReference type="Pfam" id="PF00011">
    <property type="entry name" value="HSP20"/>
    <property type="match status" value="1"/>
</dbReference>
<dbReference type="Proteomes" id="UP001372338">
    <property type="component" value="Unassembled WGS sequence"/>
</dbReference>
<keyword evidence="5" id="KW-1133">Transmembrane helix</keyword>